<protein>
    <submittedName>
        <fullName evidence="2">Uncharacterized protein</fullName>
    </submittedName>
</protein>
<gene>
    <name evidence="2" type="ORF">RhiirA1_472791</name>
</gene>
<feature type="compositionally biased region" description="Acidic residues" evidence="1">
    <location>
        <begin position="105"/>
        <end position="116"/>
    </location>
</feature>
<dbReference type="Proteomes" id="UP000232688">
    <property type="component" value="Unassembled WGS sequence"/>
</dbReference>
<proteinExistence type="predicted"/>
<sequence length="346" mass="41237">MNGILILREFVTKNIGIFSNGKFIFLKINDKIIVYSIELEIPIASLDINDDIQLYHFMNHTGLFLLPSLFYYTPDEEIKYCWNNTYKNRFNQTLFDKPTDKPTDESTDEPTDEPTDDQTKFVFGILNGRVWKSKFEEKMSKTKVIECDDDYRKTYKLLNDYLYMNTVFTLFQNAKHENKTKLIESIENLIKWKIYADDDKMELEVFKKIDTEWELISTRTENHPYKYPYLIASSLFNNDIVILTTFGILIYTFSEKDKTIFLNYFYFMDFEITKYTYSKFNQFITLLNFLSYKISFSQSTLPLPNWNSFRLDGWVSVVINNKSSLLKYGVELLEFAIREHKGFNEQ</sequence>
<reference evidence="2 3" key="1">
    <citation type="submission" date="2017-10" db="EMBL/GenBank/DDBJ databases">
        <title>Extensive intraspecific genome diversity in a model arbuscular mycorrhizal fungus.</title>
        <authorList>
            <person name="Chen E.C.H."/>
            <person name="Morin E."/>
            <person name="Baudet D."/>
            <person name="Noel J."/>
            <person name="Ndikumana S."/>
            <person name="Charron P."/>
            <person name="St-Onge C."/>
            <person name="Giorgi J."/>
            <person name="Grigoriev I.V."/>
            <person name="Roux C."/>
            <person name="Martin F.M."/>
            <person name="Corradi N."/>
        </authorList>
    </citation>
    <scope>NUCLEOTIDE SEQUENCE [LARGE SCALE GENOMIC DNA]</scope>
    <source>
        <strain evidence="2 3">A1</strain>
    </source>
</reference>
<evidence type="ECO:0000256" key="1">
    <source>
        <dbReference type="SAM" id="MobiDB-lite"/>
    </source>
</evidence>
<reference evidence="2 3" key="2">
    <citation type="submission" date="2017-10" db="EMBL/GenBank/DDBJ databases">
        <title>Genome analyses suggest a sexual origin of heterokaryosis in a supposedly ancient asexual fungus.</title>
        <authorList>
            <person name="Corradi N."/>
            <person name="Sedzielewska K."/>
            <person name="Noel J."/>
            <person name="Charron P."/>
            <person name="Farinelli L."/>
            <person name="Marton T."/>
            <person name="Kruger M."/>
            <person name="Pelin A."/>
            <person name="Brachmann A."/>
            <person name="Corradi N."/>
        </authorList>
    </citation>
    <scope>NUCLEOTIDE SEQUENCE [LARGE SCALE GENOMIC DNA]</scope>
    <source>
        <strain evidence="2 3">A1</strain>
    </source>
</reference>
<evidence type="ECO:0000313" key="2">
    <source>
        <dbReference type="EMBL" id="PKC57247.1"/>
    </source>
</evidence>
<evidence type="ECO:0000313" key="3">
    <source>
        <dbReference type="Proteomes" id="UP000232688"/>
    </source>
</evidence>
<accession>A0A2N0R1R3</accession>
<name>A0A2N0R1R3_9GLOM</name>
<dbReference type="AlphaFoldDB" id="A0A2N0R1R3"/>
<comment type="caution">
    <text evidence="2">The sequence shown here is derived from an EMBL/GenBank/DDBJ whole genome shotgun (WGS) entry which is preliminary data.</text>
</comment>
<dbReference type="EMBL" id="LLXH01001883">
    <property type="protein sequence ID" value="PKC57247.1"/>
    <property type="molecule type" value="Genomic_DNA"/>
</dbReference>
<dbReference type="VEuPathDB" id="FungiDB:RhiirA1_472791"/>
<feature type="region of interest" description="Disordered" evidence="1">
    <location>
        <begin position="93"/>
        <end position="117"/>
    </location>
</feature>
<organism evidence="2 3">
    <name type="scientific">Rhizophagus irregularis</name>
    <dbReference type="NCBI Taxonomy" id="588596"/>
    <lineage>
        <taxon>Eukaryota</taxon>
        <taxon>Fungi</taxon>
        <taxon>Fungi incertae sedis</taxon>
        <taxon>Mucoromycota</taxon>
        <taxon>Glomeromycotina</taxon>
        <taxon>Glomeromycetes</taxon>
        <taxon>Glomerales</taxon>
        <taxon>Glomeraceae</taxon>
        <taxon>Rhizophagus</taxon>
    </lineage>
</organism>